<dbReference type="KEGG" id="uvi:66068053"/>
<proteinExistence type="predicted"/>
<dbReference type="EMBL" id="CP072758">
    <property type="protein sequence ID" value="QUC23035.1"/>
    <property type="molecule type" value="Genomic_DNA"/>
</dbReference>
<dbReference type="RefSeq" id="XP_043000708.1">
    <property type="nucleotide sequence ID" value="XM_043144773.1"/>
</dbReference>
<sequence length="208" mass="22037">MPSSRSAQPGPRAAPFDPWTCASTGHQVADRRPDPAWRDLRDRRLNTQLRGLPAPAAANRRTVSVLAMLHRPGLMAAAAAAATPAVRDVSPSLPPPRPRGLFAGTTVHVSGSTLPLVSDHRLRHLLAQNGATVSLRPGGRAVTHVVLGAGLAAGKQEREVRRLRSRVRYVRAEWVLESLAAGRRLPEGPFAVGVAAASGQGSVYDACK</sequence>
<dbReference type="OrthoDB" id="427711at2759"/>
<dbReference type="AlphaFoldDB" id="A0A8E5HWR4"/>
<dbReference type="GeneID" id="66068053"/>
<keyword evidence="4" id="KW-1185">Reference proteome</keyword>
<name>A0A8E5HWR4_USTVR</name>
<dbReference type="Proteomes" id="UP000027002">
    <property type="component" value="Chromosome 6"/>
</dbReference>
<dbReference type="Gene3D" id="3.40.50.10190">
    <property type="entry name" value="BRCT domain"/>
    <property type="match status" value="1"/>
</dbReference>
<dbReference type="InterPro" id="IPR036420">
    <property type="entry name" value="BRCT_dom_sf"/>
</dbReference>
<feature type="domain" description="BRCT" evidence="2">
    <location>
        <begin position="97"/>
        <end position="192"/>
    </location>
</feature>
<reference evidence="3" key="1">
    <citation type="submission" date="2020-03" db="EMBL/GenBank/DDBJ databases">
        <title>A mixture of massive structural variations and highly conserved coding sequences in Ustilaginoidea virens genome.</title>
        <authorList>
            <person name="Zhang K."/>
            <person name="Zhao Z."/>
            <person name="Zhang Z."/>
            <person name="Li Y."/>
            <person name="Hsiang T."/>
            <person name="Sun W."/>
        </authorList>
    </citation>
    <scope>NUCLEOTIDE SEQUENCE</scope>
    <source>
        <strain evidence="3">UV-8b</strain>
    </source>
</reference>
<evidence type="ECO:0000256" key="1">
    <source>
        <dbReference type="SAM" id="MobiDB-lite"/>
    </source>
</evidence>
<dbReference type="SMART" id="SM00292">
    <property type="entry name" value="BRCT"/>
    <property type="match status" value="1"/>
</dbReference>
<protein>
    <recommendedName>
        <fullName evidence="2">BRCT domain-containing protein</fullName>
    </recommendedName>
</protein>
<accession>A0A8E5HWR4</accession>
<dbReference type="SUPFAM" id="SSF52113">
    <property type="entry name" value="BRCT domain"/>
    <property type="match status" value="1"/>
</dbReference>
<evidence type="ECO:0000259" key="2">
    <source>
        <dbReference type="PROSITE" id="PS50172"/>
    </source>
</evidence>
<gene>
    <name evidence="3" type="ORF">UV8b_07276</name>
</gene>
<feature type="region of interest" description="Disordered" evidence="1">
    <location>
        <begin position="1"/>
        <end position="34"/>
    </location>
</feature>
<dbReference type="PROSITE" id="PS50172">
    <property type="entry name" value="BRCT"/>
    <property type="match status" value="1"/>
</dbReference>
<evidence type="ECO:0000313" key="3">
    <source>
        <dbReference type="EMBL" id="QUC23035.1"/>
    </source>
</evidence>
<organism evidence="3 4">
    <name type="scientific">Ustilaginoidea virens</name>
    <name type="common">Rice false smut fungus</name>
    <name type="synonym">Villosiclava virens</name>
    <dbReference type="NCBI Taxonomy" id="1159556"/>
    <lineage>
        <taxon>Eukaryota</taxon>
        <taxon>Fungi</taxon>
        <taxon>Dikarya</taxon>
        <taxon>Ascomycota</taxon>
        <taxon>Pezizomycotina</taxon>
        <taxon>Sordariomycetes</taxon>
        <taxon>Hypocreomycetidae</taxon>
        <taxon>Hypocreales</taxon>
        <taxon>Clavicipitaceae</taxon>
        <taxon>Ustilaginoidea</taxon>
    </lineage>
</organism>
<evidence type="ECO:0000313" key="4">
    <source>
        <dbReference type="Proteomes" id="UP000027002"/>
    </source>
</evidence>
<dbReference type="InterPro" id="IPR001357">
    <property type="entry name" value="BRCT_dom"/>
</dbReference>